<evidence type="ECO:0008006" key="12">
    <source>
        <dbReference type="Google" id="ProtNLM"/>
    </source>
</evidence>
<dbReference type="AlphaFoldDB" id="A0A670K5P8"/>
<dbReference type="GO" id="GO:0006182">
    <property type="term" value="P:cGMP biosynthetic process"/>
    <property type="evidence" value="ECO:0007669"/>
    <property type="project" value="TreeGrafter"/>
</dbReference>
<dbReference type="PROSITE" id="PS00263">
    <property type="entry name" value="NATRIURETIC_PEPTIDE"/>
    <property type="match status" value="1"/>
</dbReference>
<evidence type="ECO:0000256" key="5">
    <source>
        <dbReference type="ARBA" id="ARBA00022729"/>
    </source>
</evidence>
<dbReference type="Proteomes" id="UP000472272">
    <property type="component" value="Chromosome 5"/>
</dbReference>
<dbReference type="PANTHER" id="PTHR12167:SF2">
    <property type="entry name" value="C-TYPE NATRIURETIC PEPTIDE"/>
    <property type="match status" value="1"/>
</dbReference>
<proteinExistence type="inferred from homology"/>
<protein>
    <recommendedName>
        <fullName evidence="12">C-type natriuretic peptide</fullName>
    </recommendedName>
</protein>
<evidence type="ECO:0000256" key="4">
    <source>
        <dbReference type="ARBA" id="ARBA00022656"/>
    </source>
</evidence>
<evidence type="ECO:0000313" key="10">
    <source>
        <dbReference type="Ensembl" id="ENSPMRP00000031550.1"/>
    </source>
</evidence>
<dbReference type="GO" id="GO:0090729">
    <property type="term" value="F:toxin activity"/>
    <property type="evidence" value="ECO:0007669"/>
    <property type="project" value="UniProtKB-KW"/>
</dbReference>
<keyword evidence="3" id="KW-0964">Secreted</keyword>
<keyword evidence="6 8" id="KW-0838">Vasoactive</keyword>
<evidence type="ECO:0000256" key="8">
    <source>
        <dbReference type="RuleBase" id="RU003686"/>
    </source>
</evidence>
<reference evidence="10" key="3">
    <citation type="submission" date="2025-09" db="UniProtKB">
        <authorList>
            <consortium name="Ensembl"/>
        </authorList>
    </citation>
    <scope>IDENTIFICATION</scope>
</reference>
<keyword evidence="5" id="KW-0732">Signal</keyword>
<dbReference type="Pfam" id="PF00212">
    <property type="entry name" value="ANP"/>
    <property type="match status" value="1"/>
</dbReference>
<dbReference type="InterPro" id="IPR000663">
    <property type="entry name" value="Natr_peptide"/>
</dbReference>
<dbReference type="InterPro" id="IPR030480">
    <property type="entry name" value="Natr_peptide_CS"/>
</dbReference>
<feature type="region of interest" description="Disordered" evidence="9">
    <location>
        <begin position="1"/>
        <end position="31"/>
    </location>
</feature>
<feature type="region of interest" description="Disordered" evidence="9">
    <location>
        <begin position="69"/>
        <end position="106"/>
    </location>
</feature>
<keyword evidence="2" id="KW-0840">Vasodilator</keyword>
<dbReference type="InterPro" id="IPR002406">
    <property type="entry name" value="C_natriurtcpep"/>
</dbReference>
<dbReference type="GO" id="GO:0005576">
    <property type="term" value="C:extracellular region"/>
    <property type="evidence" value="ECO:0007669"/>
    <property type="project" value="UniProtKB-SubCell"/>
</dbReference>
<dbReference type="GO" id="GO:0042311">
    <property type="term" value="P:vasodilation"/>
    <property type="evidence" value="ECO:0007669"/>
    <property type="project" value="UniProtKB-KW"/>
</dbReference>
<keyword evidence="7" id="KW-0382">Hypotensive agent</keyword>
<reference evidence="10 11" key="1">
    <citation type="journal article" date="2019" name="Proc. Natl. Acad. Sci. U.S.A.">
        <title>Regulatory changes in pterin and carotenoid genes underlie balanced color polymorphisms in the wall lizard.</title>
        <authorList>
            <person name="Andrade P."/>
            <person name="Pinho C."/>
            <person name="Perez I de Lanuza G."/>
            <person name="Afonso S."/>
            <person name="Brejcha J."/>
            <person name="Rubin C.J."/>
            <person name="Wallerman O."/>
            <person name="Pereira P."/>
            <person name="Sabatino S.J."/>
            <person name="Bellati A."/>
            <person name="Pellitteri-Rosa D."/>
            <person name="Bosakova Z."/>
            <person name="Bunikis I."/>
            <person name="Carretero M.A."/>
            <person name="Feiner N."/>
            <person name="Marsik P."/>
            <person name="Pauperio F."/>
            <person name="Salvi D."/>
            <person name="Soler L."/>
            <person name="While G.M."/>
            <person name="Uller T."/>
            <person name="Font E."/>
            <person name="Andersson L."/>
            <person name="Carneiro M."/>
        </authorList>
    </citation>
    <scope>NUCLEOTIDE SEQUENCE</scope>
</reference>
<dbReference type="PRINTS" id="PR00713">
    <property type="entry name" value="CNATPEPTIDE"/>
</dbReference>
<evidence type="ECO:0000256" key="3">
    <source>
        <dbReference type="ARBA" id="ARBA00022525"/>
    </source>
</evidence>
<dbReference type="SMART" id="SM00183">
    <property type="entry name" value="NAT_PEP"/>
    <property type="match status" value="1"/>
</dbReference>
<reference evidence="10" key="2">
    <citation type="submission" date="2025-08" db="UniProtKB">
        <authorList>
            <consortium name="Ensembl"/>
        </authorList>
    </citation>
    <scope>IDENTIFICATION</scope>
</reference>
<evidence type="ECO:0000256" key="6">
    <source>
        <dbReference type="ARBA" id="ARBA00022858"/>
    </source>
</evidence>
<dbReference type="PRINTS" id="PR00710">
    <property type="entry name" value="NATPEPTIDES"/>
</dbReference>
<sequence>MPPAQFAAPPVLPVPRTGDIPRGDSLGWQESPPVGVRKCVLMGAPFSPAPTQPPPPAIALPAALGNPRFLEGAQKGKGSSSSSRLMRDLRTDTKQSRHHKGSSKSCFGLKLDRIGTISGLGC</sequence>
<keyword evidence="11" id="KW-1185">Reference proteome</keyword>
<evidence type="ECO:0000256" key="9">
    <source>
        <dbReference type="SAM" id="MobiDB-lite"/>
    </source>
</evidence>
<keyword evidence="4" id="KW-0800">Toxin</keyword>
<feature type="compositionally biased region" description="Basic and acidic residues" evidence="9">
    <location>
        <begin position="85"/>
        <end position="95"/>
    </location>
</feature>
<organism evidence="10 11">
    <name type="scientific">Podarcis muralis</name>
    <name type="common">Wall lizard</name>
    <name type="synonym">Lacerta muralis</name>
    <dbReference type="NCBI Taxonomy" id="64176"/>
    <lineage>
        <taxon>Eukaryota</taxon>
        <taxon>Metazoa</taxon>
        <taxon>Chordata</taxon>
        <taxon>Craniata</taxon>
        <taxon>Vertebrata</taxon>
        <taxon>Euteleostomi</taxon>
        <taxon>Lepidosauria</taxon>
        <taxon>Squamata</taxon>
        <taxon>Bifurcata</taxon>
        <taxon>Unidentata</taxon>
        <taxon>Episquamata</taxon>
        <taxon>Laterata</taxon>
        <taxon>Lacertibaenia</taxon>
        <taxon>Lacertidae</taxon>
        <taxon>Podarcis</taxon>
    </lineage>
</organism>
<dbReference type="PANTHER" id="PTHR12167">
    <property type="entry name" value="C-TYPE NATRIURETIC PEPTIDE"/>
    <property type="match status" value="1"/>
</dbReference>
<evidence type="ECO:0000256" key="1">
    <source>
        <dbReference type="ARBA" id="ARBA00004613"/>
    </source>
</evidence>
<name>A0A670K5P8_PODMU</name>
<dbReference type="Ensembl" id="ENSPMRT00000033465.1">
    <property type="protein sequence ID" value="ENSPMRP00000031550.1"/>
    <property type="gene ID" value="ENSPMRG00000020438.1"/>
</dbReference>
<comment type="similarity">
    <text evidence="8">Belongs to the natriuretic peptide family.</text>
</comment>
<evidence type="ECO:0000256" key="2">
    <source>
        <dbReference type="ARBA" id="ARBA00022429"/>
    </source>
</evidence>
<evidence type="ECO:0000313" key="11">
    <source>
        <dbReference type="Proteomes" id="UP000472272"/>
    </source>
</evidence>
<comment type="subcellular location">
    <subcellularLocation>
        <location evidence="1 8">Secreted</location>
    </subcellularLocation>
</comment>
<accession>A0A670K5P8</accession>
<evidence type="ECO:0000256" key="7">
    <source>
        <dbReference type="ARBA" id="ARBA00022924"/>
    </source>
</evidence>
<dbReference type="GO" id="GO:0007168">
    <property type="term" value="P:receptor guanylyl cyclase signaling pathway"/>
    <property type="evidence" value="ECO:0007669"/>
    <property type="project" value="TreeGrafter"/>
</dbReference>
<dbReference type="GO" id="GO:0005179">
    <property type="term" value="F:hormone activity"/>
    <property type="evidence" value="ECO:0007669"/>
    <property type="project" value="InterPro"/>
</dbReference>
<dbReference type="GO" id="GO:0008217">
    <property type="term" value="P:regulation of blood pressure"/>
    <property type="evidence" value="ECO:0007669"/>
    <property type="project" value="UniProtKB-KW"/>
</dbReference>